<keyword evidence="2" id="KW-0812">Transmembrane</keyword>
<sequence>MSDPQQSGYSSDPSWQAQPAPQPPAQPVYQEPTYQPAPSDQGYQASYPDSAPPQGYPAEQAYPTQAYPTSADPYGQPQAAGYPPPGYPVIVAAPPVNGLSIAALVVSIVGVLGLCGYGLGGYIGIVGAILGHVSRKQIRERGEGGAGLATAGIIVGWIAAAIAVLATIAIVGLIVWAAQQPSDFESGY</sequence>
<proteinExistence type="predicted"/>
<evidence type="ECO:0000313" key="4">
    <source>
        <dbReference type="EMBL" id="MBE1486842.1"/>
    </source>
</evidence>
<keyword evidence="2" id="KW-0472">Membrane</keyword>
<feature type="domain" description="DUF4190" evidence="3">
    <location>
        <begin position="99"/>
        <end position="166"/>
    </location>
</feature>
<evidence type="ECO:0000256" key="1">
    <source>
        <dbReference type="SAM" id="MobiDB-lite"/>
    </source>
</evidence>
<dbReference type="AlphaFoldDB" id="A0A927QXL0"/>
<dbReference type="EMBL" id="JADBEB010000001">
    <property type="protein sequence ID" value="MBE1486842.1"/>
    <property type="molecule type" value="Genomic_DNA"/>
</dbReference>
<evidence type="ECO:0000313" key="5">
    <source>
        <dbReference type="Proteomes" id="UP000649753"/>
    </source>
</evidence>
<organism evidence="4 5">
    <name type="scientific">Plantactinospora soyae</name>
    <dbReference type="NCBI Taxonomy" id="1544732"/>
    <lineage>
        <taxon>Bacteria</taxon>
        <taxon>Bacillati</taxon>
        <taxon>Actinomycetota</taxon>
        <taxon>Actinomycetes</taxon>
        <taxon>Micromonosporales</taxon>
        <taxon>Micromonosporaceae</taxon>
        <taxon>Plantactinospora</taxon>
    </lineage>
</organism>
<name>A0A927QXL0_9ACTN</name>
<evidence type="ECO:0000256" key="2">
    <source>
        <dbReference type="SAM" id="Phobius"/>
    </source>
</evidence>
<dbReference type="InterPro" id="IPR025241">
    <property type="entry name" value="DUF4190"/>
</dbReference>
<keyword evidence="2" id="KW-1133">Transmembrane helix</keyword>
<keyword evidence="5" id="KW-1185">Reference proteome</keyword>
<dbReference type="Pfam" id="PF13828">
    <property type="entry name" value="DUF4190"/>
    <property type="match status" value="1"/>
</dbReference>
<gene>
    <name evidence="4" type="ORF">H4W31_002480</name>
</gene>
<protein>
    <recommendedName>
        <fullName evidence="3">DUF4190 domain-containing protein</fullName>
    </recommendedName>
</protein>
<feature type="compositionally biased region" description="Polar residues" evidence="1">
    <location>
        <begin position="1"/>
        <end position="15"/>
    </location>
</feature>
<accession>A0A927QXL0</accession>
<dbReference type="Proteomes" id="UP000649753">
    <property type="component" value="Unassembled WGS sequence"/>
</dbReference>
<reference evidence="4" key="1">
    <citation type="submission" date="2020-10" db="EMBL/GenBank/DDBJ databases">
        <title>Sequencing the genomes of 1000 actinobacteria strains.</title>
        <authorList>
            <person name="Klenk H.-P."/>
        </authorList>
    </citation>
    <scope>NUCLEOTIDE SEQUENCE</scope>
    <source>
        <strain evidence="4">DSM 46832</strain>
    </source>
</reference>
<evidence type="ECO:0000259" key="3">
    <source>
        <dbReference type="Pfam" id="PF13828"/>
    </source>
</evidence>
<feature type="region of interest" description="Disordered" evidence="1">
    <location>
        <begin position="1"/>
        <end position="78"/>
    </location>
</feature>
<feature type="transmembrane region" description="Helical" evidence="2">
    <location>
        <begin position="151"/>
        <end position="178"/>
    </location>
</feature>
<feature type="transmembrane region" description="Helical" evidence="2">
    <location>
        <begin position="101"/>
        <end position="130"/>
    </location>
</feature>
<comment type="caution">
    <text evidence="4">The sequence shown here is derived from an EMBL/GenBank/DDBJ whole genome shotgun (WGS) entry which is preliminary data.</text>
</comment>
<dbReference type="RefSeq" id="WP_192766793.1">
    <property type="nucleotide sequence ID" value="NZ_JADBEB010000001.1"/>
</dbReference>
<feature type="compositionally biased region" description="Polar residues" evidence="1">
    <location>
        <begin position="32"/>
        <end position="44"/>
    </location>
</feature>